<dbReference type="InterPro" id="IPR051606">
    <property type="entry name" value="Polyketide_Oxido-like"/>
</dbReference>
<dbReference type="SUPFAM" id="SSF51735">
    <property type="entry name" value="NAD(P)-binding Rossmann-fold domains"/>
    <property type="match status" value="1"/>
</dbReference>
<evidence type="ECO:0000313" key="2">
    <source>
        <dbReference type="EMBL" id="APV43614.1"/>
    </source>
</evidence>
<protein>
    <submittedName>
        <fullName evidence="2">NAD(P)H-binding domain protein</fullName>
    </submittedName>
</protein>
<dbReference type="AlphaFoldDB" id="A0A1P8F559"/>
<name>A0A1P8F559_9CHLR</name>
<proteinExistence type="predicted"/>
<feature type="domain" description="NAD(P)-binding" evidence="1">
    <location>
        <begin position="7"/>
        <end position="203"/>
    </location>
</feature>
<dbReference type="Pfam" id="PF13460">
    <property type="entry name" value="NAD_binding_10"/>
    <property type="match status" value="1"/>
</dbReference>
<organism evidence="2 3">
    <name type="scientific">Dehalogenimonas formicexedens</name>
    <dbReference type="NCBI Taxonomy" id="1839801"/>
    <lineage>
        <taxon>Bacteria</taxon>
        <taxon>Bacillati</taxon>
        <taxon>Chloroflexota</taxon>
        <taxon>Dehalococcoidia</taxon>
        <taxon>Dehalococcoidales</taxon>
        <taxon>Dehalococcoidaceae</taxon>
        <taxon>Dehalogenimonas</taxon>
    </lineage>
</organism>
<dbReference type="Gene3D" id="3.40.50.720">
    <property type="entry name" value="NAD(P)-binding Rossmann-like Domain"/>
    <property type="match status" value="1"/>
</dbReference>
<gene>
    <name evidence="2" type="ORF">Dform_00251</name>
</gene>
<accession>A0A1P8F559</accession>
<dbReference type="PANTHER" id="PTHR43355">
    <property type="entry name" value="FLAVIN REDUCTASE (NADPH)"/>
    <property type="match status" value="1"/>
</dbReference>
<reference evidence="3" key="1">
    <citation type="submission" date="2016-11" db="EMBL/GenBank/DDBJ databases">
        <title>Dehalogenimonas formicexedens sp. nov., a chlorinated alkane respiring bacterium isolated from contaminated groundwater.</title>
        <authorList>
            <person name="Key T.A."/>
            <person name="Bowman K.S."/>
            <person name="Lee I."/>
            <person name="Chun J."/>
            <person name="Albuquerque L."/>
            <person name="da Costa M.S."/>
            <person name="Rainey F.A."/>
            <person name="Moe W.M."/>
        </authorList>
    </citation>
    <scope>NUCLEOTIDE SEQUENCE [LARGE SCALE GENOMIC DNA]</scope>
    <source>
        <strain evidence="3">NSZ-14</strain>
    </source>
</reference>
<dbReference type="RefSeq" id="WP_083635302.1">
    <property type="nucleotide sequence ID" value="NZ_CP018258.1"/>
</dbReference>
<sequence>MKICIIGASGKLGRYMVQHALARGYEVVGVCREGSVSKLAEFAGRITVIPGKTNDREVIKKAVANCGGVLTVLVPWGKQHYSSGTAQAVLDCADPEARLIFSCGWHITRDGKDVYPPSIKREEKITRAIMRIIPIADIDDQIEACRRIFASNTRWTVVRGSDLEEGESQGLPVWSRHVGDPILQSNMTRRVDFALFMVAALENDELIHEAPAIVGCRAPSALRTPVAREFQRDPNARLFHRASLIEMNKRGENQ</sequence>
<evidence type="ECO:0000259" key="1">
    <source>
        <dbReference type="Pfam" id="PF13460"/>
    </source>
</evidence>
<dbReference type="KEGG" id="dfo:Dform_00251"/>
<dbReference type="InterPro" id="IPR036291">
    <property type="entry name" value="NAD(P)-bd_dom_sf"/>
</dbReference>
<dbReference type="GO" id="GO:0004074">
    <property type="term" value="F:biliverdin reductase [NAD(P)H] activity"/>
    <property type="evidence" value="ECO:0007669"/>
    <property type="project" value="TreeGrafter"/>
</dbReference>
<dbReference type="GO" id="GO:0042602">
    <property type="term" value="F:riboflavin reductase (NADPH) activity"/>
    <property type="evidence" value="ECO:0007669"/>
    <property type="project" value="TreeGrafter"/>
</dbReference>
<dbReference type="EMBL" id="CP018258">
    <property type="protein sequence ID" value="APV43614.1"/>
    <property type="molecule type" value="Genomic_DNA"/>
</dbReference>
<dbReference type="Proteomes" id="UP000185934">
    <property type="component" value="Chromosome"/>
</dbReference>
<dbReference type="InterPro" id="IPR016040">
    <property type="entry name" value="NAD(P)-bd_dom"/>
</dbReference>
<dbReference type="OrthoDB" id="9785372at2"/>
<dbReference type="STRING" id="1839801.Dform_00251"/>
<keyword evidence="3" id="KW-1185">Reference proteome</keyword>
<dbReference type="PANTHER" id="PTHR43355:SF2">
    <property type="entry name" value="FLAVIN REDUCTASE (NADPH)"/>
    <property type="match status" value="1"/>
</dbReference>
<evidence type="ECO:0000313" key="3">
    <source>
        <dbReference type="Proteomes" id="UP000185934"/>
    </source>
</evidence>